<keyword evidence="5" id="KW-1185">Reference proteome</keyword>
<dbReference type="Gene3D" id="2.60.40.3120">
    <property type="match status" value="1"/>
</dbReference>
<gene>
    <name evidence="4" type="ORF">ACFSM5_17415</name>
</gene>
<evidence type="ECO:0000256" key="2">
    <source>
        <dbReference type="PROSITE-ProRule" id="PRU01379"/>
    </source>
</evidence>
<dbReference type="CDD" id="cd06234">
    <property type="entry name" value="M14_PaCCP-like"/>
    <property type="match status" value="1"/>
</dbReference>
<name>A0ABW5DU87_9PROT</name>
<dbReference type="RefSeq" id="WP_379877798.1">
    <property type="nucleotide sequence ID" value="NZ_JBHUIP010000014.1"/>
</dbReference>
<comment type="caution">
    <text evidence="4">The sequence shown here is derived from an EMBL/GenBank/DDBJ whole genome shotgun (WGS) entry which is preliminary data.</text>
</comment>
<dbReference type="InterPro" id="IPR050821">
    <property type="entry name" value="Cytosolic_carboxypeptidase"/>
</dbReference>
<keyword evidence="4" id="KW-0121">Carboxypeptidase</keyword>
<keyword evidence="4" id="KW-0645">Protease</keyword>
<proteinExistence type="inferred from homology"/>
<evidence type="ECO:0000313" key="4">
    <source>
        <dbReference type="EMBL" id="MFD2264688.1"/>
    </source>
</evidence>
<keyword evidence="4" id="KW-0378">Hydrolase</keyword>
<comment type="similarity">
    <text evidence="2">Belongs to the peptidase M14 family.</text>
</comment>
<feature type="active site" description="Proton donor/acceptor" evidence="2">
    <location>
        <position position="339"/>
    </location>
</feature>
<comment type="cofactor">
    <cofactor evidence="1">
        <name>Zn(2+)</name>
        <dbReference type="ChEBI" id="CHEBI:29105"/>
    </cofactor>
</comment>
<accession>A0ABW5DU87</accession>
<dbReference type="PROSITE" id="PS52035">
    <property type="entry name" value="PEPTIDASE_M14"/>
    <property type="match status" value="1"/>
</dbReference>
<evidence type="ECO:0000256" key="1">
    <source>
        <dbReference type="ARBA" id="ARBA00001947"/>
    </source>
</evidence>
<dbReference type="EMBL" id="JBHUIP010000014">
    <property type="protein sequence ID" value="MFD2264688.1"/>
    <property type="molecule type" value="Genomic_DNA"/>
</dbReference>
<dbReference type="PANTHER" id="PTHR12756">
    <property type="entry name" value="CYTOSOLIC CARBOXYPEPTIDASE"/>
    <property type="match status" value="1"/>
</dbReference>
<organism evidence="4 5">
    <name type="scientific">Lacibacterium aquatile</name>
    <dbReference type="NCBI Taxonomy" id="1168082"/>
    <lineage>
        <taxon>Bacteria</taxon>
        <taxon>Pseudomonadati</taxon>
        <taxon>Pseudomonadota</taxon>
        <taxon>Alphaproteobacteria</taxon>
        <taxon>Rhodospirillales</taxon>
        <taxon>Rhodospirillaceae</taxon>
    </lineage>
</organism>
<dbReference type="SUPFAM" id="SSF53187">
    <property type="entry name" value="Zn-dependent exopeptidases"/>
    <property type="match status" value="1"/>
</dbReference>
<dbReference type="Pfam" id="PF00246">
    <property type="entry name" value="Peptidase_M14"/>
    <property type="match status" value="1"/>
</dbReference>
<dbReference type="InterPro" id="IPR040626">
    <property type="entry name" value="Pepdidase_M14_N"/>
</dbReference>
<evidence type="ECO:0000259" key="3">
    <source>
        <dbReference type="PROSITE" id="PS52035"/>
    </source>
</evidence>
<dbReference type="Gene3D" id="3.40.630.10">
    <property type="entry name" value="Zn peptidases"/>
    <property type="match status" value="1"/>
</dbReference>
<dbReference type="InterPro" id="IPR000834">
    <property type="entry name" value="Peptidase_M14"/>
</dbReference>
<protein>
    <submittedName>
        <fullName evidence="4">M14-type cytosolic carboxypeptidase</fullName>
    </submittedName>
</protein>
<dbReference type="Pfam" id="PF18027">
    <property type="entry name" value="Pepdidase_M14_N"/>
    <property type="match status" value="1"/>
</dbReference>
<feature type="domain" description="Peptidase M14" evidence="3">
    <location>
        <begin position="114"/>
        <end position="375"/>
    </location>
</feature>
<dbReference type="Proteomes" id="UP001597295">
    <property type="component" value="Unassembled WGS sequence"/>
</dbReference>
<sequence>MSLVIDTNFYGGAITVIEAKDPRNVTLALRPDTAAPDIAQWFHFRLYSTPGVALTLKIVNAGKSAYPGGWEDYRACVSPDGGITWQRTETSYDGSVMTISYTPVSGVTEFAYFAPFTGEDTQRMLGKALQDPRASLDVLGHSIQGQPIQRLLVREGSAKKTPVWFTARQHPGESQGGFVLQGFLGRLLNAADPVSRALLGVAEFHVVADINPDGTRAGNLRTNAVGANLNREWEAATQERSPEVLCVREEMKRTGASVVMDLHGDEALPYVFIVNPGDVPGMTNEQHDRRQRFDKALLGLNRDFQTEYNYPPSRPDHAAVKKLSPWATVNLGALAMTVEMPFKDNANLPDPTEGWSPDKCRRLGYDFVAALASDLVK</sequence>
<reference evidence="5" key="1">
    <citation type="journal article" date="2019" name="Int. J. Syst. Evol. Microbiol.">
        <title>The Global Catalogue of Microorganisms (GCM) 10K type strain sequencing project: providing services to taxonomists for standard genome sequencing and annotation.</title>
        <authorList>
            <consortium name="The Broad Institute Genomics Platform"/>
            <consortium name="The Broad Institute Genome Sequencing Center for Infectious Disease"/>
            <person name="Wu L."/>
            <person name="Ma J."/>
        </authorList>
    </citation>
    <scope>NUCLEOTIDE SEQUENCE [LARGE SCALE GENOMIC DNA]</scope>
    <source>
        <strain evidence="5">CGMCC 1.19062</strain>
    </source>
</reference>
<dbReference type="PANTHER" id="PTHR12756:SF11">
    <property type="entry name" value="CYTOSOLIC CARBOXYPEPTIDASE 1"/>
    <property type="match status" value="1"/>
</dbReference>
<dbReference type="GO" id="GO:0004180">
    <property type="term" value="F:carboxypeptidase activity"/>
    <property type="evidence" value="ECO:0007669"/>
    <property type="project" value="UniProtKB-KW"/>
</dbReference>
<evidence type="ECO:0000313" key="5">
    <source>
        <dbReference type="Proteomes" id="UP001597295"/>
    </source>
</evidence>